<dbReference type="GO" id="GO:0005304">
    <property type="term" value="F:L-valine transmembrane transporter activity"/>
    <property type="evidence" value="ECO:0007669"/>
    <property type="project" value="TreeGrafter"/>
</dbReference>
<evidence type="ECO:0000256" key="5">
    <source>
        <dbReference type="ARBA" id="ARBA00022970"/>
    </source>
</evidence>
<dbReference type="EMBL" id="CP026309">
    <property type="protein sequence ID" value="AUV81190.1"/>
    <property type="molecule type" value="Genomic_DNA"/>
</dbReference>
<dbReference type="GO" id="GO:0016887">
    <property type="term" value="F:ATP hydrolysis activity"/>
    <property type="evidence" value="ECO:0007669"/>
    <property type="project" value="InterPro"/>
</dbReference>
<keyword evidence="5" id="KW-0029">Amino-acid transport</keyword>
<organism evidence="9 10">
    <name type="scientific">Salinigranum rubrum</name>
    <dbReference type="NCBI Taxonomy" id="755307"/>
    <lineage>
        <taxon>Archaea</taxon>
        <taxon>Methanobacteriati</taxon>
        <taxon>Methanobacteriota</taxon>
        <taxon>Stenosarchaea group</taxon>
        <taxon>Halobacteria</taxon>
        <taxon>Halobacteriales</taxon>
        <taxon>Haloferacaceae</taxon>
        <taxon>Salinigranum</taxon>
    </lineage>
</organism>
<dbReference type="GeneID" id="35591533"/>
<dbReference type="SMART" id="SM00382">
    <property type="entry name" value="AAA"/>
    <property type="match status" value="1"/>
</dbReference>
<dbReference type="RefSeq" id="WP_103424878.1">
    <property type="nucleotide sequence ID" value="NZ_CP026309.1"/>
</dbReference>
<reference evidence="9 10" key="1">
    <citation type="submission" date="2018-01" db="EMBL/GenBank/DDBJ databases">
        <title>Complete genome sequence of Salinigranum rubrum GX10T, an extremely halophilic archaeon isolated from a marine solar saltern.</title>
        <authorList>
            <person name="Han S."/>
        </authorList>
    </citation>
    <scope>NUCLEOTIDE SEQUENCE [LARGE SCALE GENOMIC DNA]</scope>
    <source>
        <strain evidence="9 10">GX10</strain>
    </source>
</reference>
<name>A0A2I8VH00_9EURY</name>
<dbReference type="InterPro" id="IPR032823">
    <property type="entry name" value="BCA_ABC_TP_C"/>
</dbReference>
<dbReference type="CDD" id="cd03219">
    <property type="entry name" value="ABC_Mj1267_LivG_branched"/>
    <property type="match status" value="1"/>
</dbReference>
<dbReference type="PANTHER" id="PTHR45772">
    <property type="entry name" value="CONSERVED COMPONENT OF ABC TRANSPORTER FOR NATURAL AMINO ACIDS-RELATED"/>
    <property type="match status" value="1"/>
</dbReference>
<dbReference type="GO" id="GO:0042941">
    <property type="term" value="P:D-alanine transmembrane transport"/>
    <property type="evidence" value="ECO:0007669"/>
    <property type="project" value="TreeGrafter"/>
</dbReference>
<dbReference type="GO" id="GO:0005886">
    <property type="term" value="C:plasma membrane"/>
    <property type="evidence" value="ECO:0007669"/>
    <property type="project" value="TreeGrafter"/>
</dbReference>
<keyword evidence="4 9" id="KW-0067">ATP-binding</keyword>
<comment type="function">
    <text evidence="6">Probable component of a branched-chain amino-acid transport system.</text>
</comment>
<dbReference type="PROSITE" id="PS50893">
    <property type="entry name" value="ABC_TRANSPORTER_2"/>
    <property type="match status" value="1"/>
</dbReference>
<dbReference type="GO" id="GO:0015808">
    <property type="term" value="P:L-alanine transport"/>
    <property type="evidence" value="ECO:0007669"/>
    <property type="project" value="TreeGrafter"/>
</dbReference>
<evidence type="ECO:0000256" key="1">
    <source>
        <dbReference type="ARBA" id="ARBA00005417"/>
    </source>
</evidence>
<dbReference type="GO" id="GO:0005524">
    <property type="term" value="F:ATP binding"/>
    <property type="evidence" value="ECO:0007669"/>
    <property type="project" value="UniProtKB-KW"/>
</dbReference>
<dbReference type="SUPFAM" id="SSF52540">
    <property type="entry name" value="P-loop containing nucleoside triphosphate hydrolases"/>
    <property type="match status" value="1"/>
</dbReference>
<protein>
    <recommendedName>
        <fullName evidence="7">Probable branched-chain amino acid transport ATP-binding protein LivG</fullName>
    </recommendedName>
</protein>
<evidence type="ECO:0000259" key="8">
    <source>
        <dbReference type="PROSITE" id="PS50893"/>
    </source>
</evidence>
<dbReference type="GO" id="GO:0015192">
    <property type="term" value="F:L-phenylalanine transmembrane transporter activity"/>
    <property type="evidence" value="ECO:0007669"/>
    <property type="project" value="TreeGrafter"/>
</dbReference>
<dbReference type="InterPro" id="IPR003439">
    <property type="entry name" value="ABC_transporter-like_ATP-bd"/>
</dbReference>
<dbReference type="Proteomes" id="UP000236584">
    <property type="component" value="Chromosome"/>
</dbReference>
<feature type="domain" description="ABC transporter" evidence="8">
    <location>
        <begin position="4"/>
        <end position="249"/>
    </location>
</feature>
<dbReference type="KEGG" id="srub:C2R22_05545"/>
<dbReference type="PANTHER" id="PTHR45772:SF7">
    <property type="entry name" value="AMINO ACID ABC TRANSPORTER ATP-BINDING PROTEIN"/>
    <property type="match status" value="1"/>
</dbReference>
<dbReference type="InterPro" id="IPR027417">
    <property type="entry name" value="P-loop_NTPase"/>
</dbReference>
<dbReference type="OrthoDB" id="44250at2157"/>
<dbReference type="GO" id="GO:1903806">
    <property type="term" value="P:L-isoleucine import across plasma membrane"/>
    <property type="evidence" value="ECO:0007669"/>
    <property type="project" value="TreeGrafter"/>
</dbReference>
<evidence type="ECO:0000256" key="6">
    <source>
        <dbReference type="ARBA" id="ARBA00056071"/>
    </source>
</evidence>
<accession>A0A2I8VH00</accession>
<evidence type="ECO:0000313" key="9">
    <source>
        <dbReference type="EMBL" id="AUV81190.1"/>
    </source>
</evidence>
<dbReference type="Gene3D" id="3.40.50.300">
    <property type="entry name" value="P-loop containing nucleotide triphosphate hydrolases"/>
    <property type="match status" value="1"/>
</dbReference>
<evidence type="ECO:0000256" key="7">
    <source>
        <dbReference type="ARBA" id="ARBA00072811"/>
    </source>
</evidence>
<evidence type="ECO:0000256" key="3">
    <source>
        <dbReference type="ARBA" id="ARBA00022741"/>
    </source>
</evidence>
<evidence type="ECO:0000256" key="2">
    <source>
        <dbReference type="ARBA" id="ARBA00022448"/>
    </source>
</evidence>
<evidence type="ECO:0000313" key="10">
    <source>
        <dbReference type="Proteomes" id="UP000236584"/>
    </source>
</evidence>
<dbReference type="Pfam" id="PF12399">
    <property type="entry name" value="BCA_ABC_TP_C"/>
    <property type="match status" value="1"/>
</dbReference>
<dbReference type="InterPro" id="IPR051120">
    <property type="entry name" value="ABC_AA/LPS_Transport"/>
</dbReference>
<keyword evidence="3" id="KW-0547">Nucleotide-binding</keyword>
<evidence type="ECO:0000256" key="4">
    <source>
        <dbReference type="ARBA" id="ARBA00022840"/>
    </source>
</evidence>
<dbReference type="AlphaFoldDB" id="A0A2I8VH00"/>
<dbReference type="Pfam" id="PF00005">
    <property type="entry name" value="ABC_tran"/>
    <property type="match status" value="1"/>
</dbReference>
<dbReference type="InterPro" id="IPR003593">
    <property type="entry name" value="AAA+_ATPase"/>
</dbReference>
<dbReference type="GO" id="GO:0015188">
    <property type="term" value="F:L-isoleucine transmembrane transporter activity"/>
    <property type="evidence" value="ECO:0007669"/>
    <property type="project" value="TreeGrafter"/>
</dbReference>
<gene>
    <name evidence="9" type="ORF">C2R22_05545</name>
</gene>
<dbReference type="FunFam" id="3.40.50.300:FF:000421">
    <property type="entry name" value="Branched-chain amino acid ABC transporter ATP-binding protein"/>
    <property type="match status" value="1"/>
</dbReference>
<comment type="similarity">
    <text evidence="1">Belongs to the ABC transporter superfamily.</text>
</comment>
<keyword evidence="10" id="KW-1185">Reference proteome</keyword>
<proteinExistence type="inferred from homology"/>
<dbReference type="GO" id="GO:1903805">
    <property type="term" value="P:L-valine import across plasma membrane"/>
    <property type="evidence" value="ECO:0007669"/>
    <property type="project" value="TreeGrafter"/>
</dbReference>
<keyword evidence="2" id="KW-0813">Transport</keyword>
<sequence length="252" mass="27671">MSLLETRDLRKQFGGLTAVDDVTFQVDRGETRAVIGPNGAGKSTLINCITGMLKPTAGSVHFDDQDITGMEPHVAVQTGISKSFQTASIFPNMTVKENVEIAALAAEHGSFQLNFFRDRGSFEGVHRISERMLDAVGLLKHRDQTAGSLPYGDKRRLEIAIALASEPEMLFMDEPTAGMSPEETNSTVDLIEELQDDLGLTILIVEHDMEIIFRIADRILVLNRGRVIADGTPEEVRDNEDVQEAYLGGVEL</sequence>